<comment type="catalytic activity">
    <reaction evidence="3">
        <text>Cleavage of hydrophobic, N-terminal signal or leader sequences from secreted and periplasmic proteins.</text>
        <dbReference type="EC" id="3.4.21.89"/>
    </reaction>
</comment>
<keyword evidence="6" id="KW-1185">Reference proteome</keyword>
<dbReference type="SUPFAM" id="SSF51306">
    <property type="entry name" value="LexA/Signal peptidase"/>
    <property type="match status" value="1"/>
</dbReference>
<keyword evidence="3" id="KW-0812">Transmembrane</keyword>
<comment type="caution">
    <text evidence="3">Lacks conserved residue(s) required for the propagation of feature annotation.</text>
</comment>
<evidence type="ECO:0000259" key="4">
    <source>
        <dbReference type="Pfam" id="PF10502"/>
    </source>
</evidence>
<feature type="domain" description="Peptidase S26" evidence="4">
    <location>
        <begin position="21"/>
        <end position="174"/>
    </location>
</feature>
<comment type="similarity">
    <text evidence="2 3">Belongs to the peptidase S26 family.</text>
</comment>
<keyword evidence="3" id="KW-1133">Transmembrane helix</keyword>
<dbReference type="InterPro" id="IPR019533">
    <property type="entry name" value="Peptidase_S26"/>
</dbReference>
<accession>A0ABS9Y625</accession>
<dbReference type="EMBL" id="JALDAY010000004">
    <property type="protein sequence ID" value="MCI3272675.1"/>
    <property type="molecule type" value="Genomic_DNA"/>
</dbReference>
<evidence type="ECO:0000256" key="3">
    <source>
        <dbReference type="RuleBase" id="RU362042"/>
    </source>
</evidence>
<organism evidence="5 6">
    <name type="scientific">Streptomyces cylindrosporus</name>
    <dbReference type="NCBI Taxonomy" id="2927583"/>
    <lineage>
        <taxon>Bacteria</taxon>
        <taxon>Bacillati</taxon>
        <taxon>Actinomycetota</taxon>
        <taxon>Actinomycetes</taxon>
        <taxon>Kitasatosporales</taxon>
        <taxon>Streptomycetaceae</taxon>
        <taxon>Streptomyces</taxon>
    </lineage>
</organism>
<comment type="caution">
    <text evidence="5">The sequence shown here is derived from an EMBL/GenBank/DDBJ whole genome shotgun (WGS) entry which is preliminary data.</text>
</comment>
<dbReference type="NCBIfam" id="TIGR02227">
    <property type="entry name" value="sigpep_I_bact"/>
    <property type="match status" value="1"/>
</dbReference>
<proteinExistence type="inferred from homology"/>
<feature type="transmembrane region" description="Helical" evidence="3">
    <location>
        <begin position="7"/>
        <end position="30"/>
    </location>
</feature>
<evidence type="ECO:0000313" key="6">
    <source>
        <dbReference type="Proteomes" id="UP001165269"/>
    </source>
</evidence>
<dbReference type="InterPro" id="IPR000223">
    <property type="entry name" value="Pept_S26A_signal_pept_1"/>
</dbReference>
<dbReference type="CDD" id="cd06530">
    <property type="entry name" value="S26_SPase_I"/>
    <property type="match status" value="1"/>
</dbReference>
<dbReference type="PANTHER" id="PTHR43390:SF1">
    <property type="entry name" value="CHLOROPLAST PROCESSING PEPTIDASE"/>
    <property type="match status" value="1"/>
</dbReference>
<evidence type="ECO:0000256" key="1">
    <source>
        <dbReference type="ARBA" id="ARBA00004401"/>
    </source>
</evidence>
<keyword evidence="3 5" id="KW-0378">Hydrolase</keyword>
<gene>
    <name evidence="5" type="primary">lepB</name>
    <name evidence="5" type="ORF">MQP27_16325</name>
</gene>
<feature type="transmembrane region" description="Helical" evidence="3">
    <location>
        <begin position="180"/>
        <end position="208"/>
    </location>
</feature>
<protein>
    <recommendedName>
        <fullName evidence="3">Signal peptidase I</fullName>
        <ecNumber evidence="3">3.4.21.89</ecNumber>
    </recommendedName>
</protein>
<sequence>MAGRGRGLGLSALVVGVLGLVLAVGALVYVRGAYGTGTVPGQVMAPTYRPGDRIVWERVDGSEVRRGDVVVFSAPDRYPGGGVHMQRVIGVGGDRVACCTRVGSEERVTVNGKPIKEPYVSDGDADGLHRSYDVKVPRGRLFLLGDHRADSVDSRFFATDHGGTIPVDAVRGRVTDDHAVALLLGAAVLLGGVLFLTGVGLGIGFLVVRRRKAPAVPPAPWPVRPTQV</sequence>
<dbReference type="GO" id="GO:0009003">
    <property type="term" value="F:signal peptidase activity"/>
    <property type="evidence" value="ECO:0007669"/>
    <property type="project" value="UniProtKB-EC"/>
</dbReference>
<keyword evidence="3" id="KW-0645">Protease</keyword>
<name>A0ABS9Y625_9ACTN</name>
<reference evidence="5" key="1">
    <citation type="submission" date="2022-03" db="EMBL/GenBank/DDBJ databases">
        <title>Streptomyces 7R015 and 7R016 isolated from Barleria lupulina in Thailand.</title>
        <authorList>
            <person name="Kanchanasin P."/>
            <person name="Phongsopitanun W."/>
            <person name="Tanasupawat S."/>
        </authorList>
    </citation>
    <scope>NUCLEOTIDE SEQUENCE</scope>
    <source>
        <strain evidence="5">7R015</strain>
    </source>
</reference>
<dbReference type="PRINTS" id="PR00727">
    <property type="entry name" value="LEADERPTASE"/>
</dbReference>
<keyword evidence="3" id="KW-0472">Membrane</keyword>
<dbReference type="RefSeq" id="WP_242765866.1">
    <property type="nucleotide sequence ID" value="NZ_JALDAY010000004.1"/>
</dbReference>
<dbReference type="Gene3D" id="2.10.109.10">
    <property type="entry name" value="Umud Fragment, subunit A"/>
    <property type="match status" value="1"/>
</dbReference>
<comment type="subcellular location">
    <subcellularLocation>
        <location evidence="1">Cell membrane</location>
        <topology evidence="1">Single-pass type II membrane protein</topology>
    </subcellularLocation>
    <subcellularLocation>
        <location evidence="3">Membrane</location>
        <topology evidence="3">Single-pass type II membrane protein</topology>
    </subcellularLocation>
</comment>
<evidence type="ECO:0000313" key="5">
    <source>
        <dbReference type="EMBL" id="MCI3272675.1"/>
    </source>
</evidence>
<dbReference type="Proteomes" id="UP001165269">
    <property type="component" value="Unassembled WGS sequence"/>
</dbReference>
<dbReference type="Pfam" id="PF10502">
    <property type="entry name" value="Peptidase_S26"/>
    <property type="match status" value="1"/>
</dbReference>
<evidence type="ECO:0000256" key="2">
    <source>
        <dbReference type="ARBA" id="ARBA00009370"/>
    </source>
</evidence>
<dbReference type="PANTHER" id="PTHR43390">
    <property type="entry name" value="SIGNAL PEPTIDASE I"/>
    <property type="match status" value="1"/>
</dbReference>
<dbReference type="EC" id="3.4.21.89" evidence="3"/>
<dbReference type="InterPro" id="IPR036286">
    <property type="entry name" value="LexA/Signal_pep-like_sf"/>
</dbReference>